<sequence length="416" mass="48069">MTLDLTRMTLPNRALHCYILMSIWILLLVAGVYKFLETRETIPEPTVTAELFQSLAIDVKTKRIFKICNFPNELIAGDEGIVNSNRWNLKGLIFLVRHGDRGPLQYVRNISAVNCAGTPSESLNSYKKYLQNLTTFEKIFWATPGSFHGFPLLPIHPTECQLGQLTMQGIHQHLVLGKILRDSYIDVWQKLKNLTYHDVLVYSTRYRRTFQSALAFLRSFLPHETLTKISILESQSMNFCFKDCGCPATEKLTKRQNVAGIFAYTDWVNHQKWKDIYWKKLCLLKSYGLVKHIVQQMLHIASNSGPFFVLYSGHDHTIEQLTTTLGIQNDPLLLKFASRIIFEVYQDNRNILNNEATGVYFRVLLNGRDVTRQITFCKNVLALENKVVLCRIEDIVRFLHDDYFNSLNVTNFKEAC</sequence>
<evidence type="ECO:0000313" key="7">
    <source>
        <dbReference type="EMBL" id="KAK9888028.1"/>
    </source>
</evidence>
<keyword evidence="6" id="KW-1133">Transmembrane helix</keyword>
<dbReference type="EMBL" id="JARQZJ010000121">
    <property type="protein sequence ID" value="KAK9888028.1"/>
    <property type="molecule type" value="Genomic_DNA"/>
</dbReference>
<evidence type="ECO:0000256" key="5">
    <source>
        <dbReference type="ARBA" id="ARBA00041499"/>
    </source>
</evidence>
<dbReference type="GO" id="GO:0016791">
    <property type="term" value="F:phosphatase activity"/>
    <property type="evidence" value="ECO:0007669"/>
    <property type="project" value="TreeGrafter"/>
</dbReference>
<keyword evidence="8" id="KW-1185">Reference proteome</keyword>
<comment type="caution">
    <text evidence="7">The sequence shown here is derived from an EMBL/GenBank/DDBJ whole genome shotgun (WGS) entry which is preliminary data.</text>
</comment>
<evidence type="ECO:0000256" key="4">
    <source>
        <dbReference type="ARBA" id="ARBA00040357"/>
    </source>
</evidence>
<dbReference type="PANTHER" id="PTHR11567">
    <property type="entry name" value="ACID PHOSPHATASE-RELATED"/>
    <property type="match status" value="1"/>
</dbReference>
<feature type="transmembrane region" description="Helical" evidence="6">
    <location>
        <begin position="15"/>
        <end position="36"/>
    </location>
</feature>
<dbReference type="CDD" id="cd07061">
    <property type="entry name" value="HP_HAP_like"/>
    <property type="match status" value="1"/>
</dbReference>
<keyword evidence="6" id="KW-0812">Transmembrane</keyword>
<dbReference type="InterPro" id="IPR000560">
    <property type="entry name" value="His_Pase_clade-2"/>
</dbReference>
<evidence type="ECO:0000256" key="1">
    <source>
        <dbReference type="ARBA" id="ARBA00005375"/>
    </source>
</evidence>
<dbReference type="InterPro" id="IPR050645">
    <property type="entry name" value="Histidine_acid_phosphatase"/>
</dbReference>
<evidence type="ECO:0000313" key="8">
    <source>
        <dbReference type="Proteomes" id="UP001431783"/>
    </source>
</evidence>
<keyword evidence="6" id="KW-0472">Membrane</keyword>
<dbReference type="GO" id="GO:0006024">
    <property type="term" value="P:glycosaminoglycan biosynthetic process"/>
    <property type="evidence" value="ECO:0007669"/>
    <property type="project" value="TreeGrafter"/>
</dbReference>
<reference evidence="7 8" key="1">
    <citation type="submission" date="2023-03" db="EMBL/GenBank/DDBJ databases">
        <title>Genome insight into feeding habits of ladybird beetles.</title>
        <authorList>
            <person name="Li H.-S."/>
            <person name="Huang Y.-H."/>
            <person name="Pang H."/>
        </authorList>
    </citation>
    <scope>NUCLEOTIDE SEQUENCE [LARGE SCALE GENOMIC DNA]</scope>
    <source>
        <strain evidence="7">SYSU_2023b</strain>
        <tissue evidence="7">Whole body</tissue>
    </source>
</reference>
<dbReference type="PANTHER" id="PTHR11567:SF110">
    <property type="entry name" value="2-PHOSPHOXYLOSE PHOSPHATASE 1"/>
    <property type="match status" value="1"/>
</dbReference>
<dbReference type="GO" id="GO:0005794">
    <property type="term" value="C:Golgi apparatus"/>
    <property type="evidence" value="ECO:0007669"/>
    <property type="project" value="TreeGrafter"/>
</dbReference>
<proteinExistence type="inferred from homology"/>
<evidence type="ECO:0000256" key="3">
    <source>
        <dbReference type="ARBA" id="ARBA00036311"/>
    </source>
</evidence>
<protein>
    <recommendedName>
        <fullName evidence="4">2-phosphoxylose phosphatase 1</fullName>
    </recommendedName>
    <alternativeName>
        <fullName evidence="5">Acid phosphatase-like protein 2</fullName>
    </alternativeName>
</protein>
<dbReference type="Gene3D" id="3.40.50.1240">
    <property type="entry name" value="Phosphoglycerate mutase-like"/>
    <property type="match status" value="2"/>
</dbReference>
<dbReference type="InterPro" id="IPR029033">
    <property type="entry name" value="His_PPase_superfam"/>
</dbReference>
<dbReference type="AlphaFoldDB" id="A0AAW1V3T1"/>
<keyword evidence="2" id="KW-0378">Hydrolase</keyword>
<comment type="catalytic activity">
    <reaction evidence="3">
        <text>3-O-[beta-D-GlcA-(1-&gt;3)-beta-D-Gal-(1-&gt;3)-beta-D-Gal-(1-&gt;4)-beta-D-2-O-P-Xyl]-L-seryl-[protein] + H2O = 3-O-(beta-D-GlcA-(1-&gt;3)-beta-D-Gal-(1-&gt;3)-beta-D-Gal-(1-&gt;4)-beta-D-Xyl)-L-seryl-[protein] + phosphate</text>
        <dbReference type="Rhea" id="RHEA:56512"/>
        <dbReference type="Rhea" id="RHEA-COMP:12573"/>
        <dbReference type="Rhea" id="RHEA-COMP:14559"/>
        <dbReference type="ChEBI" id="CHEBI:15377"/>
        <dbReference type="ChEBI" id="CHEBI:43474"/>
        <dbReference type="ChEBI" id="CHEBI:132093"/>
        <dbReference type="ChEBI" id="CHEBI:140495"/>
    </reaction>
</comment>
<dbReference type="Proteomes" id="UP001431783">
    <property type="component" value="Unassembled WGS sequence"/>
</dbReference>
<name>A0AAW1V3T1_9CUCU</name>
<dbReference type="GO" id="GO:0050650">
    <property type="term" value="P:chondroitin sulfate proteoglycan biosynthetic process"/>
    <property type="evidence" value="ECO:0007669"/>
    <property type="project" value="TreeGrafter"/>
</dbReference>
<dbReference type="Pfam" id="PF00328">
    <property type="entry name" value="His_Phos_2"/>
    <property type="match status" value="2"/>
</dbReference>
<comment type="similarity">
    <text evidence="1">Belongs to the histidine acid phosphatase family.</text>
</comment>
<evidence type="ECO:0000256" key="6">
    <source>
        <dbReference type="SAM" id="Phobius"/>
    </source>
</evidence>
<organism evidence="7 8">
    <name type="scientific">Henosepilachna vigintioctopunctata</name>
    <dbReference type="NCBI Taxonomy" id="420089"/>
    <lineage>
        <taxon>Eukaryota</taxon>
        <taxon>Metazoa</taxon>
        <taxon>Ecdysozoa</taxon>
        <taxon>Arthropoda</taxon>
        <taxon>Hexapoda</taxon>
        <taxon>Insecta</taxon>
        <taxon>Pterygota</taxon>
        <taxon>Neoptera</taxon>
        <taxon>Endopterygota</taxon>
        <taxon>Coleoptera</taxon>
        <taxon>Polyphaga</taxon>
        <taxon>Cucujiformia</taxon>
        <taxon>Coccinelloidea</taxon>
        <taxon>Coccinellidae</taxon>
        <taxon>Epilachninae</taxon>
        <taxon>Epilachnini</taxon>
        <taxon>Henosepilachna</taxon>
    </lineage>
</organism>
<evidence type="ECO:0000256" key="2">
    <source>
        <dbReference type="ARBA" id="ARBA00022801"/>
    </source>
</evidence>
<gene>
    <name evidence="7" type="ORF">WA026_000311</name>
</gene>
<dbReference type="SUPFAM" id="SSF53254">
    <property type="entry name" value="Phosphoglycerate mutase-like"/>
    <property type="match status" value="1"/>
</dbReference>
<accession>A0AAW1V3T1</accession>